<evidence type="ECO:0000256" key="6">
    <source>
        <dbReference type="SAM" id="Phobius"/>
    </source>
</evidence>
<feature type="domain" description="MacB-like periplasmic core" evidence="8">
    <location>
        <begin position="431"/>
        <end position="645"/>
    </location>
</feature>
<dbReference type="Pfam" id="PF12704">
    <property type="entry name" value="MacB_PCD"/>
    <property type="match status" value="2"/>
</dbReference>
<dbReference type="EMBL" id="CP032157">
    <property type="protein sequence ID" value="AXY74881.1"/>
    <property type="molecule type" value="Genomic_DNA"/>
</dbReference>
<dbReference type="Pfam" id="PF02687">
    <property type="entry name" value="FtsX"/>
    <property type="match status" value="2"/>
</dbReference>
<reference evidence="9 10" key="1">
    <citation type="submission" date="2018-09" db="EMBL/GenBank/DDBJ databases">
        <title>Genome sequencing of strain 6GH32-13.</title>
        <authorList>
            <person name="Weon H.-Y."/>
            <person name="Heo J."/>
            <person name="Kwon S.-W."/>
        </authorList>
    </citation>
    <scope>NUCLEOTIDE SEQUENCE [LARGE SCALE GENOMIC DNA]</scope>
    <source>
        <strain evidence="9 10">5GH32-13</strain>
    </source>
</reference>
<dbReference type="GO" id="GO:0022857">
    <property type="term" value="F:transmembrane transporter activity"/>
    <property type="evidence" value="ECO:0007669"/>
    <property type="project" value="TreeGrafter"/>
</dbReference>
<keyword evidence="5 6" id="KW-0472">Membrane</keyword>
<protein>
    <submittedName>
        <fullName evidence="9">ABC transporter permease</fullName>
    </submittedName>
</protein>
<evidence type="ECO:0000256" key="4">
    <source>
        <dbReference type="ARBA" id="ARBA00022989"/>
    </source>
</evidence>
<feature type="transmembrane region" description="Helical" evidence="6">
    <location>
        <begin position="764"/>
        <end position="787"/>
    </location>
</feature>
<comment type="subcellular location">
    <subcellularLocation>
        <location evidence="1">Cell membrane</location>
        <topology evidence="1">Multi-pass membrane protein</topology>
    </subcellularLocation>
</comment>
<dbReference type="PANTHER" id="PTHR30572:SF18">
    <property type="entry name" value="ABC-TYPE MACROLIDE FAMILY EXPORT SYSTEM PERMEASE COMPONENT 2"/>
    <property type="match status" value="1"/>
</dbReference>
<evidence type="ECO:0000256" key="2">
    <source>
        <dbReference type="ARBA" id="ARBA00022475"/>
    </source>
</evidence>
<keyword evidence="4 6" id="KW-1133">Transmembrane helix</keyword>
<sequence>MIKTYFKTAWRNLLKHKAGSIINLFGLTIGMSAAVFIFLWVRNELSFDNYHPQAQNIYRIKNLLSVDKTSVWTWETSPYMLGEKAKAEVPGIQLVTRLWSLTNNGPALTVNNKLVKEKAAAYIDANWFKVFHYDFLSGSADNFNRHPFSLVLTATAARKYFDTENAVGKIIHIDTLDYQVQGVIKDYPTNSSFAYDMFIPLAAKHANAKSLKDDETWSNFNYLTFVRLNPSANPQTTATRLRAIYKKNRQQDNTAVQLTALRDMHFETGLQSSQLGHGNRKVVNIFMILGIVLLVIACMNYVNLTTARATMRLKEVSVRKIVGADRKHLFGQFVLESALISLLSLGLTLLVIKLCLPLFNQVTERRFTLPLLSSPLWTILGSTFIASVLLTSIYPALLLSSFQPIAVFRGSGIFRVKNTSLRKTLVVCQFTISIVLIVATIVIYRQMQFIQQQNDQYDKSQVLTFSIPWSDAMKMKKPQREGLAKNIEQALRSQSGIENVSIMNGGSVLDYRSFSSGGTDWDGRVEGFDPGITFFSADTNFRKILNLQLADGRWFIPNSVADAHNAILNETAVRELGIRKPVIGQRFVARGDTGVVIGVVKDFYYKNMHEKIDPVVIKNDAEYAFSFLVKTVPGKASAAQAAIAQVYKAQVPGSIFEYKFLDDEFDHLYREDHKTASLIWTFSLLAIFISCLGLYGLAAFSAERRHKEISIRKVLGASMHSIVSLLSKEFVYLVLAALLLATPLAWWAMNNWLQDFAYRIHIQWWMFVLAGVLAVAITLVTVGFQAIKAALMNPVKNLRSE</sequence>
<name>A0A3B7MWY5_9BACT</name>
<dbReference type="RefSeq" id="WP_119050764.1">
    <property type="nucleotide sequence ID" value="NZ_CP032157.1"/>
</dbReference>
<keyword evidence="3 6" id="KW-0812">Transmembrane</keyword>
<feature type="transmembrane region" description="Helical" evidence="6">
    <location>
        <begin position="333"/>
        <end position="359"/>
    </location>
</feature>
<feature type="transmembrane region" description="Helical" evidence="6">
    <location>
        <begin position="730"/>
        <end position="749"/>
    </location>
</feature>
<dbReference type="Proteomes" id="UP000263900">
    <property type="component" value="Chromosome"/>
</dbReference>
<dbReference type="InterPro" id="IPR025857">
    <property type="entry name" value="MacB_PCD"/>
</dbReference>
<evidence type="ECO:0000256" key="3">
    <source>
        <dbReference type="ARBA" id="ARBA00022692"/>
    </source>
</evidence>
<organism evidence="9 10">
    <name type="scientific">Paraflavitalea soli</name>
    <dbReference type="NCBI Taxonomy" id="2315862"/>
    <lineage>
        <taxon>Bacteria</taxon>
        <taxon>Pseudomonadati</taxon>
        <taxon>Bacteroidota</taxon>
        <taxon>Chitinophagia</taxon>
        <taxon>Chitinophagales</taxon>
        <taxon>Chitinophagaceae</taxon>
        <taxon>Paraflavitalea</taxon>
    </lineage>
</organism>
<feature type="transmembrane region" description="Helical" evidence="6">
    <location>
        <begin position="423"/>
        <end position="444"/>
    </location>
</feature>
<dbReference type="InterPro" id="IPR050250">
    <property type="entry name" value="Macrolide_Exporter_MacB"/>
</dbReference>
<dbReference type="OrthoDB" id="905589at2"/>
<evidence type="ECO:0000313" key="9">
    <source>
        <dbReference type="EMBL" id="AXY74881.1"/>
    </source>
</evidence>
<keyword evidence="10" id="KW-1185">Reference proteome</keyword>
<dbReference type="PANTHER" id="PTHR30572">
    <property type="entry name" value="MEMBRANE COMPONENT OF TRANSPORTER-RELATED"/>
    <property type="match status" value="1"/>
</dbReference>
<evidence type="ECO:0000256" key="1">
    <source>
        <dbReference type="ARBA" id="ARBA00004651"/>
    </source>
</evidence>
<feature type="transmembrane region" description="Helical" evidence="6">
    <location>
        <begin position="282"/>
        <end position="304"/>
    </location>
</feature>
<feature type="domain" description="MacB-like periplasmic core" evidence="8">
    <location>
        <begin position="20"/>
        <end position="243"/>
    </location>
</feature>
<evidence type="ECO:0000259" key="7">
    <source>
        <dbReference type="Pfam" id="PF02687"/>
    </source>
</evidence>
<evidence type="ECO:0000313" key="10">
    <source>
        <dbReference type="Proteomes" id="UP000263900"/>
    </source>
</evidence>
<dbReference type="InterPro" id="IPR003838">
    <property type="entry name" value="ABC3_permease_C"/>
</dbReference>
<gene>
    <name evidence="9" type="ORF">D3H65_13185</name>
</gene>
<feature type="domain" description="ABC3 transporter permease C-terminal" evidence="7">
    <location>
        <begin position="288"/>
        <end position="403"/>
    </location>
</feature>
<accession>A0A3B7MWY5</accession>
<keyword evidence="2" id="KW-1003">Cell membrane</keyword>
<feature type="transmembrane region" description="Helical" evidence="6">
    <location>
        <begin position="678"/>
        <end position="702"/>
    </location>
</feature>
<feature type="transmembrane region" description="Helical" evidence="6">
    <location>
        <begin position="21"/>
        <end position="41"/>
    </location>
</feature>
<dbReference type="KEGG" id="pseg:D3H65_13185"/>
<dbReference type="GO" id="GO:0005886">
    <property type="term" value="C:plasma membrane"/>
    <property type="evidence" value="ECO:0007669"/>
    <property type="project" value="UniProtKB-SubCell"/>
</dbReference>
<evidence type="ECO:0000259" key="8">
    <source>
        <dbReference type="Pfam" id="PF12704"/>
    </source>
</evidence>
<evidence type="ECO:0000256" key="5">
    <source>
        <dbReference type="ARBA" id="ARBA00023136"/>
    </source>
</evidence>
<feature type="transmembrane region" description="Helical" evidence="6">
    <location>
        <begin position="379"/>
        <end position="402"/>
    </location>
</feature>
<feature type="domain" description="ABC3 transporter permease C-terminal" evidence="7">
    <location>
        <begin position="681"/>
        <end position="794"/>
    </location>
</feature>
<proteinExistence type="predicted"/>
<dbReference type="AlphaFoldDB" id="A0A3B7MWY5"/>